<keyword evidence="4" id="KW-1185">Reference proteome</keyword>
<proteinExistence type="predicted"/>
<dbReference type="Proteomes" id="UP000078492">
    <property type="component" value="Unassembled WGS sequence"/>
</dbReference>
<name>A0A195E8T7_9HYME</name>
<reference evidence="3 4" key="1">
    <citation type="submission" date="2015-09" db="EMBL/GenBank/DDBJ databases">
        <title>Trachymyrmex cornetzi WGS genome.</title>
        <authorList>
            <person name="Nygaard S."/>
            <person name="Hu H."/>
            <person name="Boomsma J."/>
            <person name="Zhang G."/>
        </authorList>
    </citation>
    <scope>NUCLEOTIDE SEQUENCE [LARGE SCALE GENOMIC DNA]</scope>
    <source>
        <strain evidence="3">Tcor2-1</strain>
        <tissue evidence="3">Whole body</tissue>
    </source>
</reference>
<feature type="region of interest" description="Disordered" evidence="1">
    <location>
        <begin position="1"/>
        <end position="58"/>
    </location>
</feature>
<keyword evidence="2" id="KW-1133">Transmembrane helix</keyword>
<evidence type="ECO:0000313" key="4">
    <source>
        <dbReference type="Proteomes" id="UP000078492"/>
    </source>
</evidence>
<feature type="compositionally biased region" description="Pro residues" evidence="1">
    <location>
        <begin position="44"/>
        <end position="54"/>
    </location>
</feature>
<evidence type="ECO:0000256" key="1">
    <source>
        <dbReference type="SAM" id="MobiDB-lite"/>
    </source>
</evidence>
<dbReference type="EMBL" id="KQ979440">
    <property type="protein sequence ID" value="KYN21526.1"/>
    <property type="molecule type" value="Genomic_DNA"/>
</dbReference>
<feature type="transmembrane region" description="Helical" evidence="2">
    <location>
        <begin position="109"/>
        <end position="130"/>
    </location>
</feature>
<evidence type="ECO:0000313" key="3">
    <source>
        <dbReference type="EMBL" id="KYN21526.1"/>
    </source>
</evidence>
<sequence>MQNKSNIYTINDPPPSYAEATGALAPDTQNPQLDQRYPHTTIYPSPPEPFPYPYSPNYQNLDRMPVQSSYQYESTEHQNQSTEVTYNRTVITRTRERESTRDCKSCTRLFRLVWILAVLASVGALVSLILRAFR</sequence>
<dbReference type="AlphaFoldDB" id="A0A195E8T7"/>
<accession>A0A195E8T7</accession>
<organism evidence="3 4">
    <name type="scientific">Trachymyrmex cornetzi</name>
    <dbReference type="NCBI Taxonomy" id="471704"/>
    <lineage>
        <taxon>Eukaryota</taxon>
        <taxon>Metazoa</taxon>
        <taxon>Ecdysozoa</taxon>
        <taxon>Arthropoda</taxon>
        <taxon>Hexapoda</taxon>
        <taxon>Insecta</taxon>
        <taxon>Pterygota</taxon>
        <taxon>Neoptera</taxon>
        <taxon>Endopterygota</taxon>
        <taxon>Hymenoptera</taxon>
        <taxon>Apocrita</taxon>
        <taxon>Aculeata</taxon>
        <taxon>Formicoidea</taxon>
        <taxon>Formicidae</taxon>
        <taxon>Myrmicinae</taxon>
        <taxon>Trachymyrmex</taxon>
    </lineage>
</organism>
<protein>
    <submittedName>
        <fullName evidence="3">Uncharacterized protein</fullName>
    </submittedName>
</protein>
<gene>
    <name evidence="3" type="ORF">ALC57_06140</name>
</gene>
<keyword evidence="2" id="KW-0472">Membrane</keyword>
<evidence type="ECO:0000256" key="2">
    <source>
        <dbReference type="SAM" id="Phobius"/>
    </source>
</evidence>
<keyword evidence="2" id="KW-0812">Transmembrane</keyword>